<organism evidence="8 9">
    <name type="scientific">Candida oxycetoniae</name>
    <dbReference type="NCBI Taxonomy" id="497107"/>
    <lineage>
        <taxon>Eukaryota</taxon>
        <taxon>Fungi</taxon>
        <taxon>Dikarya</taxon>
        <taxon>Ascomycota</taxon>
        <taxon>Saccharomycotina</taxon>
        <taxon>Pichiomycetes</taxon>
        <taxon>Debaryomycetaceae</taxon>
        <taxon>Candida/Lodderomyces clade</taxon>
        <taxon>Candida</taxon>
    </lineage>
</organism>
<keyword evidence="9" id="KW-1185">Reference proteome</keyword>
<evidence type="ECO:0000256" key="2">
    <source>
        <dbReference type="ARBA" id="ARBA00022512"/>
    </source>
</evidence>
<dbReference type="RefSeq" id="XP_049181269.1">
    <property type="nucleotide sequence ID" value="XM_049322676.1"/>
</dbReference>
<keyword evidence="5" id="KW-0325">Glycoprotein</keyword>
<dbReference type="Pfam" id="PF13928">
    <property type="entry name" value="Flocculin_t3"/>
    <property type="match status" value="3"/>
</dbReference>
<feature type="region of interest" description="Disordered" evidence="6">
    <location>
        <begin position="203"/>
        <end position="244"/>
    </location>
</feature>
<name>A0AAI9SZ04_9ASCO</name>
<keyword evidence="7" id="KW-0812">Transmembrane</keyword>
<feature type="transmembrane region" description="Helical" evidence="7">
    <location>
        <begin position="465"/>
        <end position="488"/>
    </location>
</feature>
<dbReference type="InterPro" id="IPR025928">
    <property type="entry name" value="Flocculin_t3_rpt"/>
</dbReference>
<evidence type="ECO:0000313" key="9">
    <source>
        <dbReference type="Proteomes" id="UP001202479"/>
    </source>
</evidence>
<evidence type="ECO:0000256" key="3">
    <source>
        <dbReference type="ARBA" id="ARBA00022525"/>
    </source>
</evidence>
<keyword evidence="7" id="KW-1133">Transmembrane helix</keyword>
<sequence>MYHRIHPIRVIQQAPFPKVSVSVMTIRSIQFTRFLSSNLESLNLKMKNLIVIGALIAAAQAASDDFTIRLTTISSYSSCPPSSAPVLPVSSFGHYANYSSTSVQDNIPTTSALESSLVTESSISLAAGLLPSSSRSRVVSYEYETEYETDISSVTRTVCDLQGACYVTTDLESLTTRTTTIDGILTVITTAVPIQTHDASQTIAGANQASVPSSQDTRESLTMATVETESNAEPAPTEPIESTETTDCYTSVVTITTCHENLCSLTAVTTAVSVYTVDYTVYTTWIPLVTETISSSHNYASTIAAQPSSVVHSSEAAQLVDDENSIVTNYLTTLVTITSCKDNKCSEVPQTTGVKIISLTDTVYTTYCPLSELPESTAEAEAVATTSSSPVTGSESHSVLAESSTVVEESKSLVTVNVITNNIVTESPTSSPSSSSSSSLLLQTGNFTSVSTGANPHTISTYEGAAAISIDIAATGFFGAVLSIILFLI</sequence>
<evidence type="ECO:0000313" key="8">
    <source>
        <dbReference type="EMBL" id="KAI3405524.2"/>
    </source>
</evidence>
<evidence type="ECO:0000256" key="7">
    <source>
        <dbReference type="SAM" id="Phobius"/>
    </source>
</evidence>
<comment type="caution">
    <text evidence="8">The sequence shown here is derived from an EMBL/GenBank/DDBJ whole genome shotgun (WGS) entry which is preliminary data.</text>
</comment>
<protein>
    <submittedName>
        <fullName evidence="8">Uncharacterized protein</fullName>
    </submittedName>
</protein>
<evidence type="ECO:0000256" key="4">
    <source>
        <dbReference type="ARBA" id="ARBA00022729"/>
    </source>
</evidence>
<gene>
    <name evidence="8" type="ORF">KGF56_001542</name>
</gene>
<keyword evidence="2" id="KW-0134">Cell wall</keyword>
<keyword evidence="4" id="KW-0732">Signal</keyword>
<dbReference type="AlphaFoldDB" id="A0AAI9SZ04"/>
<comment type="subcellular location">
    <subcellularLocation>
        <location evidence="1">Secreted</location>
        <location evidence="1">Cell wall</location>
    </subcellularLocation>
</comment>
<evidence type="ECO:0000256" key="6">
    <source>
        <dbReference type="SAM" id="MobiDB-lite"/>
    </source>
</evidence>
<proteinExistence type="predicted"/>
<dbReference type="GeneID" id="73379159"/>
<dbReference type="GO" id="GO:0009277">
    <property type="term" value="C:fungal-type cell wall"/>
    <property type="evidence" value="ECO:0007669"/>
    <property type="project" value="UniProtKB-ARBA"/>
</dbReference>
<accession>A0AAI9SZ04</accession>
<evidence type="ECO:0000256" key="5">
    <source>
        <dbReference type="ARBA" id="ARBA00023180"/>
    </source>
</evidence>
<evidence type="ECO:0000256" key="1">
    <source>
        <dbReference type="ARBA" id="ARBA00004191"/>
    </source>
</evidence>
<keyword evidence="3" id="KW-0964">Secreted</keyword>
<dbReference type="EMBL" id="JAHUZD010000028">
    <property type="protein sequence ID" value="KAI3405524.2"/>
    <property type="molecule type" value="Genomic_DNA"/>
</dbReference>
<keyword evidence="7" id="KW-0472">Membrane</keyword>
<reference evidence="8" key="1">
    <citation type="journal article" date="2022" name="DNA Res.">
        <title>Genome analysis of five recently described species of the CUG-Ser clade uncovers Candida theae as a new hybrid lineage with pathogenic potential in the Candida parapsilosis species complex.</title>
        <authorList>
            <person name="Mixao V."/>
            <person name="Del Olmo V."/>
            <person name="Hegedusova E."/>
            <person name="Saus E."/>
            <person name="Pryszcz L."/>
            <person name="Cillingova A."/>
            <person name="Nosek J."/>
            <person name="Gabaldon T."/>
        </authorList>
    </citation>
    <scope>NUCLEOTIDE SEQUENCE</scope>
    <source>
        <strain evidence="8">CBS 10844</strain>
    </source>
</reference>
<dbReference type="Proteomes" id="UP001202479">
    <property type="component" value="Unassembled WGS sequence"/>
</dbReference>
<feature type="compositionally biased region" description="Polar residues" evidence="6">
    <location>
        <begin position="203"/>
        <end position="231"/>
    </location>
</feature>